<dbReference type="Pfam" id="PF07690">
    <property type="entry name" value="MFS_1"/>
    <property type="match status" value="1"/>
</dbReference>
<dbReference type="GO" id="GO:0022857">
    <property type="term" value="F:transmembrane transporter activity"/>
    <property type="evidence" value="ECO:0007669"/>
    <property type="project" value="InterPro"/>
</dbReference>
<name>A0A9P5GB50_PENCR</name>
<feature type="transmembrane region" description="Helical" evidence="5">
    <location>
        <begin position="51"/>
        <end position="72"/>
    </location>
</feature>
<evidence type="ECO:0000313" key="6">
    <source>
        <dbReference type="EMBL" id="KAF7515339.1"/>
    </source>
</evidence>
<dbReference type="InterPro" id="IPR011701">
    <property type="entry name" value="MFS"/>
</dbReference>
<keyword evidence="2 5" id="KW-0812">Transmembrane</keyword>
<dbReference type="AlphaFoldDB" id="A0A9P5GB50"/>
<keyword evidence="7" id="KW-1185">Reference proteome</keyword>
<feature type="transmembrane region" description="Helical" evidence="5">
    <location>
        <begin position="415"/>
        <end position="436"/>
    </location>
</feature>
<feature type="transmembrane region" description="Helical" evidence="5">
    <location>
        <begin position="92"/>
        <end position="111"/>
    </location>
</feature>
<feature type="transmembrane region" description="Helical" evidence="5">
    <location>
        <begin position="501"/>
        <end position="524"/>
    </location>
</feature>
<dbReference type="Proteomes" id="UP000701341">
    <property type="component" value="Unassembled WGS sequence"/>
</dbReference>
<comment type="subcellular location">
    <subcellularLocation>
        <location evidence="1">Membrane</location>
        <topology evidence="1">Multi-pass membrane protein</topology>
    </subcellularLocation>
</comment>
<dbReference type="GO" id="GO:0005886">
    <property type="term" value="C:plasma membrane"/>
    <property type="evidence" value="ECO:0007669"/>
    <property type="project" value="TreeGrafter"/>
</dbReference>
<feature type="transmembrane region" description="Helical" evidence="5">
    <location>
        <begin position="179"/>
        <end position="200"/>
    </location>
</feature>
<keyword evidence="4 5" id="KW-0472">Membrane</keyword>
<dbReference type="Gene3D" id="1.20.1250.20">
    <property type="entry name" value="MFS general substrate transporter like domains"/>
    <property type="match status" value="1"/>
</dbReference>
<feature type="transmembrane region" description="Helical" evidence="5">
    <location>
        <begin position="442"/>
        <end position="468"/>
    </location>
</feature>
<protein>
    <recommendedName>
        <fullName evidence="8">Major facilitator superfamily (MFS) profile domain-containing protein</fullName>
    </recommendedName>
</protein>
<feature type="transmembrane region" description="Helical" evidence="5">
    <location>
        <begin position="118"/>
        <end position="136"/>
    </location>
</feature>
<evidence type="ECO:0000256" key="2">
    <source>
        <dbReference type="ARBA" id="ARBA00022692"/>
    </source>
</evidence>
<gene>
    <name evidence="6" type="ORF">PCG10_003380</name>
</gene>
<keyword evidence="3 5" id="KW-1133">Transmembrane helix</keyword>
<dbReference type="PANTHER" id="PTHR23502">
    <property type="entry name" value="MAJOR FACILITATOR SUPERFAMILY"/>
    <property type="match status" value="1"/>
</dbReference>
<feature type="transmembrane region" description="Helical" evidence="5">
    <location>
        <begin position="536"/>
        <end position="555"/>
    </location>
</feature>
<evidence type="ECO:0000313" key="7">
    <source>
        <dbReference type="Proteomes" id="UP000701341"/>
    </source>
</evidence>
<feature type="transmembrane region" description="Helical" evidence="5">
    <location>
        <begin position="372"/>
        <end position="394"/>
    </location>
</feature>
<proteinExistence type="predicted"/>
<evidence type="ECO:0000256" key="1">
    <source>
        <dbReference type="ARBA" id="ARBA00004141"/>
    </source>
</evidence>
<dbReference type="EMBL" id="JAAOZQ010000184">
    <property type="protein sequence ID" value="KAF7515339.1"/>
    <property type="molecule type" value="Genomic_DNA"/>
</dbReference>
<dbReference type="SUPFAM" id="SSF103473">
    <property type="entry name" value="MFS general substrate transporter"/>
    <property type="match status" value="1"/>
</dbReference>
<organism evidence="6 7">
    <name type="scientific">Penicillium crustosum</name>
    <name type="common">Blue mold fungus</name>
    <dbReference type="NCBI Taxonomy" id="36656"/>
    <lineage>
        <taxon>Eukaryota</taxon>
        <taxon>Fungi</taxon>
        <taxon>Dikarya</taxon>
        <taxon>Ascomycota</taxon>
        <taxon>Pezizomycotina</taxon>
        <taxon>Eurotiomycetes</taxon>
        <taxon>Eurotiomycetidae</taxon>
        <taxon>Eurotiales</taxon>
        <taxon>Aspergillaceae</taxon>
        <taxon>Penicillium</taxon>
    </lineage>
</organism>
<dbReference type="OrthoDB" id="5215911at2759"/>
<evidence type="ECO:0000256" key="3">
    <source>
        <dbReference type="ARBA" id="ARBA00022989"/>
    </source>
</evidence>
<evidence type="ECO:0000256" key="4">
    <source>
        <dbReference type="ARBA" id="ARBA00023136"/>
    </source>
</evidence>
<feature type="transmembrane region" description="Helical" evidence="5">
    <location>
        <begin position="206"/>
        <end position="226"/>
    </location>
</feature>
<evidence type="ECO:0008006" key="8">
    <source>
        <dbReference type="Google" id="ProtNLM"/>
    </source>
</evidence>
<sequence>MASTTQESQDWPPGTLLLQEQCSNDEEMILQPQPTDDPNDPLNWAPWRKHLNFGLVCLYALLITEFICAATPTWDPMHDQLGFSWAILNDSYALGCGFLGIGAVILTPFGLKFGRRPLYLISTLVTFGVSIWSAKMQRPVDLLLVNVFSCLFGALSEVIIQMTIADIFYVHQRGLTNAIFIWTVQAGSSLGPLAAGYVTVSQGWRWVWWWNTILFGVCIVIFGLLYEETKWTRPSKRINQDPNGSSSEFGSSYDSSMKAAMDTKSSGKHSISSELNRKGEQDKLLTRHTVVLNKDIPMRTWKQRMSVTASSPGHWKMFACHSWQPFLILGTFPAVLFVALVYGVLIALQDAISTTMSSRMTEPPYNFTPDLIGLMNLPQFIGVTIGSLIIGPLSDKFIVYLAHRNHGIFEPETRLWMMFPCIPLVVAGALMFGYGIDKGVPWPVVAGGIVVCSAGIAPINIVTLTYITDSYTDVNIPRARDQTEGSRPRSTFKTMLTRYQILGDSMVGITFVRNAVSTSFIFALDPWFNAVGIQNVILSITAIAVFFLLFSLLFLKYGKALRILTASKYRQLASKQMAP</sequence>
<evidence type="ECO:0000256" key="5">
    <source>
        <dbReference type="SAM" id="Phobius"/>
    </source>
</evidence>
<feature type="transmembrane region" description="Helical" evidence="5">
    <location>
        <begin position="142"/>
        <end position="167"/>
    </location>
</feature>
<feature type="transmembrane region" description="Helical" evidence="5">
    <location>
        <begin position="326"/>
        <end position="352"/>
    </location>
</feature>
<accession>A0A9P5GB50</accession>
<dbReference type="InterPro" id="IPR036259">
    <property type="entry name" value="MFS_trans_sf"/>
</dbReference>
<reference evidence="6" key="1">
    <citation type="submission" date="2020-02" db="EMBL/GenBank/DDBJ databases">
        <authorList>
            <person name="Lichtner F.J."/>
        </authorList>
    </citation>
    <scope>NUCLEOTIDE SEQUENCE</scope>
    <source>
        <strain evidence="6">G10</strain>
    </source>
</reference>
<comment type="caution">
    <text evidence="6">The sequence shown here is derived from an EMBL/GenBank/DDBJ whole genome shotgun (WGS) entry which is preliminary data.</text>
</comment>
<dbReference type="PANTHER" id="PTHR23502:SF50">
    <property type="entry name" value="TRANSPORTER, PUTATIVE (AFU_ORTHOLOGUE AFUA_5G00430)-RELATED"/>
    <property type="match status" value="1"/>
</dbReference>